<dbReference type="Proteomes" id="UP001341840">
    <property type="component" value="Unassembled WGS sequence"/>
</dbReference>
<accession>A0ABU6YQH0</accession>
<evidence type="ECO:0000259" key="2">
    <source>
        <dbReference type="Pfam" id="PF03108"/>
    </source>
</evidence>
<keyword evidence="4" id="KW-1185">Reference proteome</keyword>
<sequence>MHTHQRGGPSSSRSHQYPAHLSALDLEAMAPSQEENDASIGFGGGGSSHSIHRGVEYKVNESDHAKYYARYKNFGNGCEWLIHLSLRTRKGFWE</sequence>
<dbReference type="InterPro" id="IPR004332">
    <property type="entry name" value="Transposase_MuDR"/>
</dbReference>
<gene>
    <name evidence="3" type="ORF">PIB30_070970</name>
</gene>
<reference evidence="3 4" key="1">
    <citation type="journal article" date="2023" name="Plants (Basel)">
        <title>Bridging the Gap: Combining Genomics and Transcriptomics Approaches to Understand Stylosanthes scabra, an Orphan Legume from the Brazilian Caatinga.</title>
        <authorList>
            <person name="Ferreira-Neto J.R.C."/>
            <person name="da Silva M.D."/>
            <person name="Binneck E."/>
            <person name="de Melo N.F."/>
            <person name="da Silva R.H."/>
            <person name="de Melo A.L.T.M."/>
            <person name="Pandolfi V."/>
            <person name="Bustamante F.O."/>
            <person name="Brasileiro-Vidal A.C."/>
            <person name="Benko-Iseppon A.M."/>
        </authorList>
    </citation>
    <scope>NUCLEOTIDE SEQUENCE [LARGE SCALE GENOMIC DNA]</scope>
    <source>
        <tissue evidence="3">Leaves</tissue>
    </source>
</reference>
<name>A0ABU6YQH0_9FABA</name>
<feature type="non-terminal residue" evidence="3">
    <location>
        <position position="94"/>
    </location>
</feature>
<proteinExistence type="predicted"/>
<evidence type="ECO:0000256" key="1">
    <source>
        <dbReference type="SAM" id="MobiDB-lite"/>
    </source>
</evidence>
<protein>
    <recommendedName>
        <fullName evidence="2">Transposase MuDR plant domain-containing protein</fullName>
    </recommendedName>
</protein>
<feature type="domain" description="Transposase MuDR plant" evidence="2">
    <location>
        <begin position="48"/>
        <end position="90"/>
    </location>
</feature>
<organism evidence="3 4">
    <name type="scientific">Stylosanthes scabra</name>
    <dbReference type="NCBI Taxonomy" id="79078"/>
    <lineage>
        <taxon>Eukaryota</taxon>
        <taxon>Viridiplantae</taxon>
        <taxon>Streptophyta</taxon>
        <taxon>Embryophyta</taxon>
        <taxon>Tracheophyta</taxon>
        <taxon>Spermatophyta</taxon>
        <taxon>Magnoliopsida</taxon>
        <taxon>eudicotyledons</taxon>
        <taxon>Gunneridae</taxon>
        <taxon>Pentapetalae</taxon>
        <taxon>rosids</taxon>
        <taxon>fabids</taxon>
        <taxon>Fabales</taxon>
        <taxon>Fabaceae</taxon>
        <taxon>Papilionoideae</taxon>
        <taxon>50 kb inversion clade</taxon>
        <taxon>dalbergioids sensu lato</taxon>
        <taxon>Dalbergieae</taxon>
        <taxon>Pterocarpus clade</taxon>
        <taxon>Stylosanthes</taxon>
    </lineage>
</organism>
<evidence type="ECO:0000313" key="3">
    <source>
        <dbReference type="EMBL" id="MED6211158.1"/>
    </source>
</evidence>
<comment type="caution">
    <text evidence="3">The sequence shown here is derived from an EMBL/GenBank/DDBJ whole genome shotgun (WGS) entry which is preliminary data.</text>
</comment>
<dbReference type="Pfam" id="PF03108">
    <property type="entry name" value="DBD_Tnp_Mut"/>
    <property type="match status" value="1"/>
</dbReference>
<feature type="region of interest" description="Disordered" evidence="1">
    <location>
        <begin position="1"/>
        <end position="48"/>
    </location>
</feature>
<evidence type="ECO:0000313" key="4">
    <source>
        <dbReference type="Proteomes" id="UP001341840"/>
    </source>
</evidence>
<dbReference type="EMBL" id="JASCZI010242466">
    <property type="protein sequence ID" value="MED6211158.1"/>
    <property type="molecule type" value="Genomic_DNA"/>
</dbReference>